<reference evidence="2" key="1">
    <citation type="submission" date="2022-11" db="UniProtKB">
        <authorList>
            <consortium name="WormBaseParasite"/>
        </authorList>
    </citation>
    <scope>IDENTIFICATION</scope>
</reference>
<sequence>MEYEKGHLKRIVTTGKELLPHEKMSYPLKKLLPSKNCYLRTFFKMNSKNFKDASQKFQDVSQKNQDIFHKIVEKKIEFPIEFPGLNNLLSGAFRQQRP</sequence>
<evidence type="ECO:0000313" key="1">
    <source>
        <dbReference type="Proteomes" id="UP000887565"/>
    </source>
</evidence>
<accession>A0A915HW22</accession>
<dbReference type="WBParaSite" id="nRc.2.0.1.t05623-RA">
    <property type="protein sequence ID" value="nRc.2.0.1.t05623-RA"/>
    <property type="gene ID" value="nRc.2.0.1.g05623"/>
</dbReference>
<organism evidence="1 2">
    <name type="scientific">Romanomermis culicivorax</name>
    <name type="common">Nematode worm</name>
    <dbReference type="NCBI Taxonomy" id="13658"/>
    <lineage>
        <taxon>Eukaryota</taxon>
        <taxon>Metazoa</taxon>
        <taxon>Ecdysozoa</taxon>
        <taxon>Nematoda</taxon>
        <taxon>Enoplea</taxon>
        <taxon>Dorylaimia</taxon>
        <taxon>Mermithida</taxon>
        <taxon>Mermithoidea</taxon>
        <taxon>Mermithidae</taxon>
        <taxon>Romanomermis</taxon>
    </lineage>
</organism>
<protein>
    <submittedName>
        <fullName evidence="2">Uncharacterized protein</fullName>
    </submittedName>
</protein>
<name>A0A915HW22_ROMCU</name>
<evidence type="ECO:0000313" key="2">
    <source>
        <dbReference type="WBParaSite" id="nRc.2.0.1.t05623-RA"/>
    </source>
</evidence>
<dbReference type="AlphaFoldDB" id="A0A915HW22"/>
<keyword evidence="1" id="KW-1185">Reference proteome</keyword>
<dbReference type="Proteomes" id="UP000887565">
    <property type="component" value="Unplaced"/>
</dbReference>
<proteinExistence type="predicted"/>